<feature type="compositionally biased region" description="Low complexity" evidence="1">
    <location>
        <begin position="368"/>
        <end position="380"/>
    </location>
</feature>
<protein>
    <submittedName>
        <fullName evidence="3">Uncharacterized protein</fullName>
    </submittedName>
</protein>
<feature type="compositionally biased region" description="Polar residues" evidence="1">
    <location>
        <begin position="187"/>
        <end position="205"/>
    </location>
</feature>
<gene>
    <name evidence="3" type="ORF">IWZ03DRAFT_412087</name>
</gene>
<proteinExistence type="predicted"/>
<organism evidence="3 4">
    <name type="scientific">Phyllosticta citriasiana</name>
    <dbReference type="NCBI Taxonomy" id="595635"/>
    <lineage>
        <taxon>Eukaryota</taxon>
        <taxon>Fungi</taxon>
        <taxon>Dikarya</taxon>
        <taxon>Ascomycota</taxon>
        <taxon>Pezizomycotina</taxon>
        <taxon>Dothideomycetes</taxon>
        <taxon>Dothideomycetes incertae sedis</taxon>
        <taxon>Botryosphaeriales</taxon>
        <taxon>Phyllostictaceae</taxon>
        <taxon>Phyllosticta</taxon>
    </lineage>
</organism>
<accession>A0ABR1KUV2</accession>
<feature type="compositionally biased region" description="Low complexity" evidence="1">
    <location>
        <begin position="307"/>
        <end position="334"/>
    </location>
</feature>
<feature type="transmembrane region" description="Helical" evidence="2">
    <location>
        <begin position="389"/>
        <end position="414"/>
    </location>
</feature>
<comment type="caution">
    <text evidence="3">The sequence shown here is derived from an EMBL/GenBank/DDBJ whole genome shotgun (WGS) entry which is preliminary data.</text>
</comment>
<keyword evidence="2" id="KW-0472">Membrane</keyword>
<feature type="region of interest" description="Disordered" evidence="1">
    <location>
        <begin position="93"/>
        <end position="255"/>
    </location>
</feature>
<evidence type="ECO:0000256" key="2">
    <source>
        <dbReference type="SAM" id="Phobius"/>
    </source>
</evidence>
<dbReference type="Proteomes" id="UP001363622">
    <property type="component" value="Unassembled WGS sequence"/>
</dbReference>
<feature type="compositionally biased region" description="Acidic residues" evidence="1">
    <location>
        <begin position="132"/>
        <end position="141"/>
    </location>
</feature>
<feature type="region of interest" description="Disordered" evidence="1">
    <location>
        <begin position="1"/>
        <end position="46"/>
    </location>
</feature>
<name>A0ABR1KUV2_9PEZI</name>
<feature type="region of interest" description="Disordered" evidence="1">
    <location>
        <begin position="279"/>
        <end position="380"/>
    </location>
</feature>
<feature type="compositionally biased region" description="Basic residues" evidence="1">
    <location>
        <begin position="349"/>
        <end position="367"/>
    </location>
</feature>
<feature type="compositionally biased region" description="Polar residues" evidence="1">
    <location>
        <begin position="18"/>
        <end position="39"/>
    </location>
</feature>
<keyword evidence="2" id="KW-1133">Transmembrane helix</keyword>
<reference evidence="3 4" key="1">
    <citation type="submission" date="2024-04" db="EMBL/GenBank/DDBJ databases">
        <title>Phyllosticta paracitricarpa is synonymous to the EU quarantine fungus P. citricarpa based on phylogenomic analyses.</title>
        <authorList>
            <consortium name="Lawrence Berkeley National Laboratory"/>
            <person name="Van Ingen-Buijs V.A."/>
            <person name="Van Westerhoven A.C."/>
            <person name="Haridas S."/>
            <person name="Skiadas P."/>
            <person name="Martin F."/>
            <person name="Groenewald J.Z."/>
            <person name="Crous P.W."/>
            <person name="Seidl M.F."/>
        </authorList>
    </citation>
    <scope>NUCLEOTIDE SEQUENCE [LARGE SCALE GENOMIC DNA]</scope>
    <source>
        <strain evidence="3 4">CBS 123371</strain>
    </source>
</reference>
<keyword evidence="2" id="KW-0812">Transmembrane</keyword>
<dbReference type="EMBL" id="JBBPHU010000002">
    <property type="protein sequence ID" value="KAK7521906.1"/>
    <property type="molecule type" value="Genomic_DNA"/>
</dbReference>
<feature type="compositionally biased region" description="Polar residues" evidence="1">
    <location>
        <begin position="233"/>
        <end position="253"/>
    </location>
</feature>
<keyword evidence="4" id="KW-1185">Reference proteome</keyword>
<evidence type="ECO:0000313" key="3">
    <source>
        <dbReference type="EMBL" id="KAK7521906.1"/>
    </source>
</evidence>
<evidence type="ECO:0000313" key="4">
    <source>
        <dbReference type="Proteomes" id="UP001363622"/>
    </source>
</evidence>
<evidence type="ECO:0000256" key="1">
    <source>
        <dbReference type="SAM" id="MobiDB-lite"/>
    </source>
</evidence>
<sequence>MSPSDMDLPDHGRATGASRETGQQSRGHTPASNLNTSAPAGTRSRSDVAMDDFLQDFWTYKILSDSWIEVSSQPSSSSLSSANDEIITTGLRVQHDSNLNRQRRRHQQRAAGRLHLDDLGYRGSSAGTSSQEEYEESESESDQVLSSSNEGLPPQRSGRKQYAMSDHAASDAEDDEDENSTAVGYNRATTEQCFTPQPNAFTHSGSAPVYRNTPAQQQTSYFERPRARRGSSQRHSYPSQQSHTPYNMISPSHQADHDAALRASLSTLLSCAAAARGLPKSQSSRAAPAPTPSNRVDPSTLRMVPESALPSSSSPSPPATRTTTAKTSSLRTTTNAATKTQSRSSSSDKHKRRRSRDRRGSTKKARRTLSSASIASLDDSTATTLSPTLLTWVVSAGVVVLVSALSFSAGYVVGRDAGRAEVEMLGELGGNAGGIGGGCGSEALGRSGVTGSGLGLRRLRLADAVRVS</sequence>